<evidence type="ECO:0000313" key="1">
    <source>
        <dbReference type="EMBL" id="RXN91643.1"/>
    </source>
</evidence>
<organism evidence="1 2">
    <name type="scientific">Achromobacter aloeverae</name>
    <dbReference type="NCBI Taxonomy" id="1750518"/>
    <lineage>
        <taxon>Bacteria</taxon>
        <taxon>Pseudomonadati</taxon>
        <taxon>Pseudomonadota</taxon>
        <taxon>Betaproteobacteria</taxon>
        <taxon>Burkholderiales</taxon>
        <taxon>Alcaligenaceae</taxon>
        <taxon>Achromobacter</taxon>
    </lineage>
</organism>
<accession>A0A4Q1HMB8</accession>
<comment type="caution">
    <text evidence="1">The sequence shown here is derived from an EMBL/GenBank/DDBJ whole genome shotgun (WGS) entry which is preliminary data.</text>
</comment>
<dbReference type="Proteomes" id="UP000290849">
    <property type="component" value="Unassembled WGS sequence"/>
</dbReference>
<dbReference type="Gene3D" id="2.180.10.10">
    <property type="entry name" value="RHS repeat-associated core"/>
    <property type="match status" value="1"/>
</dbReference>
<protein>
    <submittedName>
        <fullName evidence="1">RHS repeat protein</fullName>
    </submittedName>
</protein>
<sequence length="78" mass="8563">MPRLCAGTPKITVRDNRGLDVRTLRYNRNAEGAVARQYVDAQAHNALGQPVSSQDPRFFGGSTLNFQYTPALSGQVLQ</sequence>
<evidence type="ECO:0000313" key="2">
    <source>
        <dbReference type="Proteomes" id="UP000290849"/>
    </source>
</evidence>
<proteinExistence type="predicted"/>
<dbReference type="AlphaFoldDB" id="A0A4Q1HMB8"/>
<reference evidence="1 2" key="1">
    <citation type="journal article" date="2017" name="Int. J. Syst. Evol. Microbiol.">
        <title>Achromobacter aloeverae sp. nov., isolated from the root of Aloe vera (L.) Burm.f.</title>
        <authorList>
            <person name="Kuncharoen N."/>
            <person name="Muramatsu Y."/>
            <person name="Shibata C."/>
            <person name="Kamakura Y."/>
            <person name="Nakagawa Y."/>
            <person name="Tanasupawat S."/>
        </authorList>
    </citation>
    <scope>NUCLEOTIDE SEQUENCE [LARGE SCALE GENOMIC DNA]</scope>
    <source>
        <strain evidence="1 2">AVA-1</strain>
    </source>
</reference>
<keyword evidence="2" id="KW-1185">Reference proteome</keyword>
<gene>
    <name evidence="1" type="ORF">C7R54_11030</name>
</gene>
<dbReference type="RefSeq" id="WP_204524313.1">
    <property type="nucleotide sequence ID" value="NZ_PYAL01000002.1"/>
</dbReference>
<name>A0A4Q1HMB8_9BURK</name>
<feature type="non-terminal residue" evidence="1">
    <location>
        <position position="78"/>
    </location>
</feature>
<dbReference type="EMBL" id="PYAL01000002">
    <property type="protein sequence ID" value="RXN91643.1"/>
    <property type="molecule type" value="Genomic_DNA"/>
</dbReference>